<keyword evidence="3 10" id="KW-1134">Transmembrane beta strand</keyword>
<keyword evidence="4 10" id="KW-0812">Transmembrane</keyword>
<sequence length="639" mass="72026">MNKQQKKLVSILVGCALTLGATEAIAKEPEYNLDDYVVTANRIPVQKADTAASVTVITRDEIEKGGYTRVLEILEKINIATFSSATNDYSISSIFINGDDRVLMLVDGRKVNNEYAVGGGKLRFNLNLLPSVKNIERIEIVRGPASSLYGSDAAGGVINIITRKAGTQETSVQMRSGSWGMQNYTLTTENRENGFGYLITAERKRQDYFEYKDAKTGSVKRMPNSAVDQDSVSMRLDKDLSGGRSLTLYWNYMNSNNGYFLTPQGYKWHNPTAYEINRNNDLDLTYRWKNKSGTDGLFKVYHGDDRLECYHYMEGTALEVDKYVVTSRTTGVECQNNWKIADNYDIVGGVSWRKVNVDIPSGGVYNKEIANKAIFLENHWQLPSDWSLTAGMRHDQYNVFGGQNTARFAVNRKINKDTNIFASWGQMFKAPVIEELYSLGVPRGNPDLRPETGETVMLGLNTNLNDKTKLQASVFSSRIDDAIVRYTDGLLIKFKNVNKQKRQGLNIDLLHQLSPPWNISAGYTYVQVQEKGMGNRDYYDDPKNNQPNGYRLNVEYSRDKWNAGLTLRGATGRSLAAFTSTSYWVVDLAANYKISSDLKAYFKAYNLNNRAYELKAETGYAGQFPIAARHFALGLERRM</sequence>
<evidence type="ECO:0000256" key="7">
    <source>
        <dbReference type="ARBA" id="ARBA00023136"/>
    </source>
</evidence>
<feature type="chain" id="PRO_5006710519" evidence="12">
    <location>
        <begin position="27"/>
        <end position="639"/>
    </location>
</feature>
<evidence type="ECO:0000256" key="3">
    <source>
        <dbReference type="ARBA" id="ARBA00022452"/>
    </source>
</evidence>
<accession>A0A0U1KSQ7</accession>
<comment type="subcellular location">
    <subcellularLocation>
        <location evidence="1 10">Cell outer membrane</location>
        <topology evidence="1 10">Multi-pass membrane protein</topology>
    </subcellularLocation>
</comment>
<evidence type="ECO:0000259" key="13">
    <source>
        <dbReference type="Pfam" id="PF00593"/>
    </source>
</evidence>
<dbReference type="Gene3D" id="2.40.170.20">
    <property type="entry name" value="TonB-dependent receptor, beta-barrel domain"/>
    <property type="match status" value="1"/>
</dbReference>
<dbReference type="Gene3D" id="2.170.130.10">
    <property type="entry name" value="TonB-dependent receptor, plug domain"/>
    <property type="match status" value="1"/>
</dbReference>
<evidence type="ECO:0000256" key="10">
    <source>
        <dbReference type="PROSITE-ProRule" id="PRU01360"/>
    </source>
</evidence>
<protein>
    <submittedName>
        <fullName evidence="15">TonB-dependent receptor Outer membrane receptor for ferrienterochelin and colicins</fullName>
    </submittedName>
</protein>
<evidence type="ECO:0000256" key="5">
    <source>
        <dbReference type="ARBA" id="ARBA00022729"/>
    </source>
</evidence>
<keyword evidence="9 10" id="KW-0998">Cell outer membrane</keyword>
<keyword evidence="16" id="KW-1185">Reference proteome</keyword>
<feature type="signal peptide" evidence="12">
    <location>
        <begin position="1"/>
        <end position="26"/>
    </location>
</feature>
<dbReference type="SUPFAM" id="SSF56935">
    <property type="entry name" value="Porins"/>
    <property type="match status" value="1"/>
</dbReference>
<dbReference type="AlphaFoldDB" id="A0A0U1KSQ7"/>
<evidence type="ECO:0000313" key="15">
    <source>
        <dbReference type="EMBL" id="CQR70149.1"/>
    </source>
</evidence>
<feature type="domain" description="TonB-dependent receptor-like beta-barrel" evidence="13">
    <location>
        <begin position="243"/>
        <end position="607"/>
    </location>
</feature>
<feature type="domain" description="TonB-dependent receptor plug" evidence="14">
    <location>
        <begin position="47"/>
        <end position="157"/>
    </location>
</feature>
<dbReference type="EMBL" id="CTRP01000002">
    <property type="protein sequence ID" value="CQR70149.1"/>
    <property type="molecule type" value="Genomic_DNA"/>
</dbReference>
<keyword evidence="5 12" id="KW-0732">Signal</keyword>
<evidence type="ECO:0000256" key="2">
    <source>
        <dbReference type="ARBA" id="ARBA00022448"/>
    </source>
</evidence>
<proteinExistence type="inferred from homology"/>
<dbReference type="InterPro" id="IPR000531">
    <property type="entry name" value="Beta-barrel_TonB"/>
</dbReference>
<dbReference type="Proteomes" id="UP000049855">
    <property type="component" value="Unassembled WGS sequence"/>
</dbReference>
<dbReference type="RefSeq" id="WP_021170776.1">
    <property type="nucleotide sequence ID" value="NZ_CTRP01000002.1"/>
</dbReference>
<name>A0A0U1KSQ7_9FIRM</name>
<evidence type="ECO:0000256" key="11">
    <source>
        <dbReference type="RuleBase" id="RU003357"/>
    </source>
</evidence>
<evidence type="ECO:0000256" key="12">
    <source>
        <dbReference type="SAM" id="SignalP"/>
    </source>
</evidence>
<dbReference type="InterPro" id="IPR036942">
    <property type="entry name" value="Beta-barrel_TonB_sf"/>
</dbReference>
<dbReference type="InterPro" id="IPR037066">
    <property type="entry name" value="Plug_dom_sf"/>
</dbReference>
<evidence type="ECO:0000256" key="4">
    <source>
        <dbReference type="ARBA" id="ARBA00022692"/>
    </source>
</evidence>
<dbReference type="CDD" id="cd01347">
    <property type="entry name" value="ligand_gated_channel"/>
    <property type="match status" value="1"/>
</dbReference>
<dbReference type="Pfam" id="PF00593">
    <property type="entry name" value="TonB_dep_Rec_b-barrel"/>
    <property type="match status" value="1"/>
</dbReference>
<dbReference type="PANTHER" id="PTHR30069:SF29">
    <property type="entry name" value="HEMOGLOBIN AND HEMOGLOBIN-HAPTOGLOBIN-BINDING PROTEIN 1-RELATED"/>
    <property type="match status" value="1"/>
</dbReference>
<evidence type="ECO:0000313" key="16">
    <source>
        <dbReference type="Proteomes" id="UP000049855"/>
    </source>
</evidence>
<keyword evidence="8 15" id="KW-0675">Receptor</keyword>
<dbReference type="InterPro" id="IPR039426">
    <property type="entry name" value="TonB-dep_rcpt-like"/>
</dbReference>
<evidence type="ECO:0000256" key="1">
    <source>
        <dbReference type="ARBA" id="ARBA00004571"/>
    </source>
</evidence>
<keyword evidence="2 10" id="KW-0813">Transport</keyword>
<dbReference type="InterPro" id="IPR012910">
    <property type="entry name" value="Plug_dom"/>
</dbReference>
<evidence type="ECO:0000256" key="8">
    <source>
        <dbReference type="ARBA" id="ARBA00023170"/>
    </source>
</evidence>
<comment type="similarity">
    <text evidence="10 11">Belongs to the TonB-dependent receptor family.</text>
</comment>
<evidence type="ECO:0000259" key="14">
    <source>
        <dbReference type="Pfam" id="PF07715"/>
    </source>
</evidence>
<dbReference type="GO" id="GO:0044718">
    <property type="term" value="P:siderophore transmembrane transport"/>
    <property type="evidence" value="ECO:0007669"/>
    <property type="project" value="TreeGrafter"/>
</dbReference>
<dbReference type="GO" id="GO:0015344">
    <property type="term" value="F:siderophore uptake transmembrane transporter activity"/>
    <property type="evidence" value="ECO:0007669"/>
    <property type="project" value="TreeGrafter"/>
</dbReference>
<organism evidence="15 16">
    <name type="scientific">Sporomusa ovata</name>
    <dbReference type="NCBI Taxonomy" id="2378"/>
    <lineage>
        <taxon>Bacteria</taxon>
        <taxon>Bacillati</taxon>
        <taxon>Bacillota</taxon>
        <taxon>Negativicutes</taxon>
        <taxon>Selenomonadales</taxon>
        <taxon>Sporomusaceae</taxon>
        <taxon>Sporomusa</taxon>
    </lineage>
</organism>
<reference evidence="16" key="1">
    <citation type="submission" date="2015-03" db="EMBL/GenBank/DDBJ databases">
        <authorList>
            <person name="Nijsse Bart"/>
        </authorList>
    </citation>
    <scope>NUCLEOTIDE SEQUENCE [LARGE SCALE GENOMIC DNA]</scope>
</reference>
<gene>
    <name evidence="15" type="ORF">SpAn4DRAFT_4661</name>
</gene>
<dbReference type="GO" id="GO:0009279">
    <property type="term" value="C:cell outer membrane"/>
    <property type="evidence" value="ECO:0007669"/>
    <property type="project" value="UniProtKB-SubCell"/>
</dbReference>
<evidence type="ECO:0000256" key="6">
    <source>
        <dbReference type="ARBA" id="ARBA00023077"/>
    </source>
</evidence>
<keyword evidence="6 11" id="KW-0798">TonB box</keyword>
<dbReference type="PANTHER" id="PTHR30069">
    <property type="entry name" value="TONB-DEPENDENT OUTER MEMBRANE RECEPTOR"/>
    <property type="match status" value="1"/>
</dbReference>
<dbReference type="PROSITE" id="PS52016">
    <property type="entry name" value="TONB_DEPENDENT_REC_3"/>
    <property type="match status" value="1"/>
</dbReference>
<dbReference type="Pfam" id="PF07715">
    <property type="entry name" value="Plug"/>
    <property type="match status" value="1"/>
</dbReference>
<evidence type="ECO:0000256" key="9">
    <source>
        <dbReference type="ARBA" id="ARBA00023237"/>
    </source>
</evidence>
<keyword evidence="7 10" id="KW-0472">Membrane</keyword>